<feature type="non-terminal residue" evidence="1">
    <location>
        <position position="1"/>
    </location>
</feature>
<dbReference type="AlphaFoldDB" id="A0A9N9UBY9"/>
<gene>
    <name evidence="1" type="ORF">CBYS24578_00018047</name>
</gene>
<organism evidence="1 2">
    <name type="scientific">Clonostachys byssicola</name>
    <dbReference type="NCBI Taxonomy" id="160290"/>
    <lineage>
        <taxon>Eukaryota</taxon>
        <taxon>Fungi</taxon>
        <taxon>Dikarya</taxon>
        <taxon>Ascomycota</taxon>
        <taxon>Pezizomycotina</taxon>
        <taxon>Sordariomycetes</taxon>
        <taxon>Hypocreomycetidae</taxon>
        <taxon>Hypocreales</taxon>
        <taxon>Bionectriaceae</taxon>
        <taxon>Clonostachys</taxon>
    </lineage>
</organism>
<dbReference type="EMBL" id="CABFNO020001430">
    <property type="protein sequence ID" value="CAG9987338.1"/>
    <property type="molecule type" value="Genomic_DNA"/>
</dbReference>
<name>A0A9N9UBY9_9HYPO</name>
<sequence length="68" mass="7588">MGPFGRDKEADGRALYVEKDALPFSWECPWWRSVLWSILSCGCSFLTRDAPGAGVEDHKSSQSLARVI</sequence>
<keyword evidence="2" id="KW-1185">Reference proteome</keyword>
<accession>A0A9N9UBY9</accession>
<reference evidence="1 2" key="2">
    <citation type="submission" date="2021-10" db="EMBL/GenBank/DDBJ databases">
        <authorList>
            <person name="Piombo E."/>
        </authorList>
    </citation>
    <scope>NUCLEOTIDE SEQUENCE [LARGE SCALE GENOMIC DNA]</scope>
</reference>
<protein>
    <submittedName>
        <fullName evidence="1">Uncharacterized protein</fullName>
    </submittedName>
</protein>
<evidence type="ECO:0000313" key="1">
    <source>
        <dbReference type="EMBL" id="CAG9987338.1"/>
    </source>
</evidence>
<dbReference type="Proteomes" id="UP000754883">
    <property type="component" value="Unassembled WGS sequence"/>
</dbReference>
<comment type="caution">
    <text evidence="1">The sequence shown here is derived from an EMBL/GenBank/DDBJ whole genome shotgun (WGS) entry which is preliminary data.</text>
</comment>
<evidence type="ECO:0000313" key="2">
    <source>
        <dbReference type="Proteomes" id="UP000754883"/>
    </source>
</evidence>
<proteinExistence type="predicted"/>
<reference evidence="2" key="1">
    <citation type="submission" date="2019-06" db="EMBL/GenBank/DDBJ databases">
        <authorList>
            <person name="Broberg M."/>
        </authorList>
    </citation>
    <scope>NUCLEOTIDE SEQUENCE [LARGE SCALE GENOMIC DNA]</scope>
</reference>